<organism evidence="8 10">
    <name type="scientific">Halarchaeum rubridurum</name>
    <dbReference type="NCBI Taxonomy" id="489911"/>
    <lineage>
        <taxon>Archaea</taxon>
        <taxon>Methanobacteriati</taxon>
        <taxon>Methanobacteriota</taxon>
        <taxon>Stenosarchaea group</taxon>
        <taxon>Halobacteria</taxon>
        <taxon>Halobacteriales</taxon>
        <taxon>Halobacteriaceae</taxon>
    </lineage>
</organism>
<dbReference type="InterPro" id="IPR016152">
    <property type="entry name" value="PTrfase/Anion_transptr"/>
</dbReference>
<dbReference type="Pfam" id="PF00359">
    <property type="entry name" value="PTS_EIIA_2"/>
    <property type="match status" value="1"/>
</dbReference>
<dbReference type="Gene3D" id="3.40.930.10">
    <property type="entry name" value="Mannitol-specific EII, Chain A"/>
    <property type="match status" value="1"/>
</dbReference>
<keyword evidence="10" id="KW-1185">Reference proteome</keyword>
<keyword evidence="3" id="KW-0597">Phosphoprotein</keyword>
<dbReference type="PANTHER" id="PTHR47738">
    <property type="entry name" value="PTS SYSTEM FRUCTOSE-LIKE EIIA COMPONENT-RELATED"/>
    <property type="match status" value="1"/>
</dbReference>
<dbReference type="GO" id="GO:0016020">
    <property type="term" value="C:membrane"/>
    <property type="evidence" value="ECO:0007669"/>
    <property type="project" value="InterPro"/>
</dbReference>
<reference evidence="8" key="1">
    <citation type="journal article" date="2014" name="Int. J. Syst. Evol. Microbiol.">
        <title>Complete genome sequence of Corynebacterium casei LMG S-19264T (=DSM 44701T), isolated from a smear-ripened cheese.</title>
        <authorList>
            <consortium name="US DOE Joint Genome Institute (JGI-PGF)"/>
            <person name="Walter F."/>
            <person name="Albersmeier A."/>
            <person name="Kalinowski J."/>
            <person name="Ruckert C."/>
        </authorList>
    </citation>
    <scope>NUCLEOTIDE SEQUENCE</scope>
    <source>
        <strain evidence="8">JCM 16108</strain>
    </source>
</reference>
<reference evidence="8" key="2">
    <citation type="submission" date="2020-09" db="EMBL/GenBank/DDBJ databases">
        <authorList>
            <person name="Sun Q."/>
            <person name="Ohkuma M."/>
        </authorList>
    </citation>
    <scope>NUCLEOTIDE SEQUENCE</scope>
    <source>
        <strain evidence="8">JCM 16108</strain>
    </source>
</reference>
<dbReference type="SUPFAM" id="SSF55804">
    <property type="entry name" value="Phoshotransferase/anion transport protein"/>
    <property type="match status" value="1"/>
</dbReference>
<dbReference type="GO" id="GO:0008982">
    <property type="term" value="F:protein-N(PI)-phosphohistidine-sugar phosphotransferase activity"/>
    <property type="evidence" value="ECO:0007669"/>
    <property type="project" value="InterPro"/>
</dbReference>
<dbReference type="InterPro" id="IPR051541">
    <property type="entry name" value="PTS_SugarTrans_NitroReg"/>
</dbReference>
<dbReference type="AlphaFoldDB" id="A0A830FR08"/>
<comment type="subcellular location">
    <subcellularLocation>
        <location evidence="1">Cytoplasm</location>
    </subcellularLocation>
</comment>
<dbReference type="GO" id="GO:0005737">
    <property type="term" value="C:cytoplasm"/>
    <property type="evidence" value="ECO:0007669"/>
    <property type="project" value="UniProtKB-SubCell"/>
</dbReference>
<dbReference type="FunFam" id="3.40.930.10:FF:000009">
    <property type="entry name" value="PTS system, fructose specific IIABC component"/>
    <property type="match status" value="1"/>
</dbReference>
<evidence type="ECO:0000259" key="7">
    <source>
        <dbReference type="PROSITE" id="PS51094"/>
    </source>
</evidence>
<gene>
    <name evidence="8" type="ORF">GCM10009017_10970</name>
    <name evidence="9" type="ORF">J2752_001549</name>
</gene>
<proteinExistence type="predicted"/>
<reference evidence="9" key="3">
    <citation type="submission" date="2021-03" db="EMBL/GenBank/DDBJ databases">
        <title>Genomic Encyclopedia of Type Strains, Phase IV (KMG-IV): sequencing the most valuable type-strain genomes for metagenomic binning, comparative biology and taxonomic classification.</title>
        <authorList>
            <person name="Goeker M."/>
        </authorList>
    </citation>
    <scope>NUCLEOTIDE SEQUENCE</scope>
    <source>
        <strain evidence="9">DSM 22443</strain>
    </source>
</reference>
<keyword evidence="6" id="KW-0598">Phosphotransferase system</keyword>
<evidence type="ECO:0000256" key="2">
    <source>
        <dbReference type="ARBA" id="ARBA00022448"/>
    </source>
</evidence>
<keyword evidence="2" id="KW-0813">Transport</keyword>
<evidence type="ECO:0000313" key="8">
    <source>
        <dbReference type="EMBL" id="GGM62652.1"/>
    </source>
</evidence>
<sequence length="154" mass="16642">MNEAELKSLIDVELISLDEPPAEKEAVIEHLLDLAVAAGRVSDREQALADLLAREEESTTGVGMGIGIPHAKTAGVDEPTLAFTRSGEGVDFGAMDDEPATLFFMILVPEASSDDHLQILSSLSRSLVHEETREKLHAAETPERVQEIVIEEVA</sequence>
<evidence type="ECO:0000313" key="10">
    <source>
        <dbReference type="Proteomes" id="UP000614609"/>
    </source>
</evidence>
<keyword evidence="5" id="KW-0808">Transferase</keyword>
<evidence type="ECO:0000256" key="5">
    <source>
        <dbReference type="ARBA" id="ARBA00022679"/>
    </source>
</evidence>
<dbReference type="EMBL" id="BMOO01000002">
    <property type="protein sequence ID" value="GGM62652.1"/>
    <property type="molecule type" value="Genomic_DNA"/>
</dbReference>
<evidence type="ECO:0000256" key="6">
    <source>
        <dbReference type="ARBA" id="ARBA00022683"/>
    </source>
</evidence>
<keyword evidence="4" id="KW-0762">Sugar transport</keyword>
<evidence type="ECO:0000256" key="1">
    <source>
        <dbReference type="ARBA" id="ARBA00004496"/>
    </source>
</evidence>
<name>A0A830FR08_9EURY</name>
<comment type="caution">
    <text evidence="8">The sequence shown here is derived from an EMBL/GenBank/DDBJ whole genome shotgun (WGS) entry which is preliminary data.</text>
</comment>
<feature type="domain" description="PTS EIIA type-2" evidence="7">
    <location>
        <begin position="8"/>
        <end position="152"/>
    </location>
</feature>
<dbReference type="InterPro" id="IPR004715">
    <property type="entry name" value="PTS_IIA_fruc"/>
</dbReference>
<protein>
    <submittedName>
        <fullName evidence="8">PTS fructose transporter subunit IIA</fullName>
    </submittedName>
    <submittedName>
        <fullName evidence="9">PTS system fructose-specific IIA component</fullName>
    </submittedName>
</protein>
<dbReference type="NCBIfam" id="TIGR00848">
    <property type="entry name" value="fruA"/>
    <property type="match status" value="1"/>
</dbReference>
<dbReference type="GO" id="GO:0009401">
    <property type="term" value="P:phosphoenolpyruvate-dependent sugar phosphotransferase system"/>
    <property type="evidence" value="ECO:0007669"/>
    <property type="project" value="UniProtKB-KW"/>
</dbReference>
<dbReference type="EMBL" id="JAGGKO010000002">
    <property type="protein sequence ID" value="MBP1954637.1"/>
    <property type="molecule type" value="Genomic_DNA"/>
</dbReference>
<dbReference type="PROSITE" id="PS51094">
    <property type="entry name" value="PTS_EIIA_TYPE_2"/>
    <property type="match status" value="1"/>
</dbReference>
<dbReference type="RefSeq" id="WP_188870675.1">
    <property type="nucleotide sequence ID" value="NZ_BMOO01000002.1"/>
</dbReference>
<dbReference type="Proteomes" id="UP000765891">
    <property type="component" value="Unassembled WGS sequence"/>
</dbReference>
<dbReference type="CDD" id="cd00211">
    <property type="entry name" value="PTS_IIA_fru"/>
    <property type="match status" value="1"/>
</dbReference>
<dbReference type="InterPro" id="IPR002178">
    <property type="entry name" value="PTS_EIIA_type-2_dom"/>
</dbReference>
<evidence type="ECO:0000256" key="3">
    <source>
        <dbReference type="ARBA" id="ARBA00022553"/>
    </source>
</evidence>
<evidence type="ECO:0000313" key="9">
    <source>
        <dbReference type="EMBL" id="MBP1954637.1"/>
    </source>
</evidence>
<accession>A0A830FR08</accession>
<dbReference type="OrthoDB" id="177320at2157"/>
<evidence type="ECO:0000256" key="4">
    <source>
        <dbReference type="ARBA" id="ARBA00022597"/>
    </source>
</evidence>
<dbReference type="Proteomes" id="UP000614609">
    <property type="component" value="Unassembled WGS sequence"/>
</dbReference>